<dbReference type="Proteomes" id="UP000053237">
    <property type="component" value="Unassembled WGS sequence"/>
</dbReference>
<accession>A0A024G751</accession>
<dbReference type="InParanoid" id="A0A024G751"/>
<dbReference type="AlphaFoldDB" id="A0A024G751"/>
<reference evidence="2 3" key="1">
    <citation type="submission" date="2012-05" db="EMBL/GenBank/DDBJ databases">
        <title>Recombination and specialization in a pathogen metapopulation.</title>
        <authorList>
            <person name="Gardiner A."/>
            <person name="Kemen E."/>
            <person name="Schultz-Larsen T."/>
            <person name="MacLean D."/>
            <person name="Van Oosterhout C."/>
            <person name="Jones J.D.G."/>
        </authorList>
    </citation>
    <scope>NUCLEOTIDE SEQUENCE [LARGE SCALE GENOMIC DNA]</scope>
    <source>
        <strain evidence="2 3">Ac Nc2</strain>
    </source>
</reference>
<feature type="compositionally biased region" description="Basic and acidic residues" evidence="1">
    <location>
        <begin position="1"/>
        <end position="18"/>
    </location>
</feature>
<evidence type="ECO:0000313" key="2">
    <source>
        <dbReference type="EMBL" id="CCI42578.1"/>
    </source>
</evidence>
<keyword evidence="3" id="KW-1185">Reference proteome</keyword>
<organism evidence="2 3">
    <name type="scientific">Albugo candida</name>
    <dbReference type="NCBI Taxonomy" id="65357"/>
    <lineage>
        <taxon>Eukaryota</taxon>
        <taxon>Sar</taxon>
        <taxon>Stramenopiles</taxon>
        <taxon>Oomycota</taxon>
        <taxon>Peronosporomycetes</taxon>
        <taxon>Albuginales</taxon>
        <taxon>Albuginaceae</taxon>
        <taxon>Albugo</taxon>
    </lineage>
</organism>
<dbReference type="Gene3D" id="1.25.10.10">
    <property type="entry name" value="Leucine-rich Repeat Variant"/>
    <property type="match status" value="1"/>
</dbReference>
<protein>
    <submittedName>
        <fullName evidence="2">Uncharacterized protein</fullName>
    </submittedName>
</protein>
<dbReference type="GO" id="GO:0000070">
    <property type="term" value="P:mitotic sister chromatid segregation"/>
    <property type="evidence" value="ECO:0007669"/>
    <property type="project" value="TreeGrafter"/>
</dbReference>
<dbReference type="InterPro" id="IPR011989">
    <property type="entry name" value="ARM-like"/>
</dbReference>
<dbReference type="SUPFAM" id="SSF48371">
    <property type="entry name" value="ARM repeat"/>
    <property type="match status" value="2"/>
</dbReference>
<dbReference type="Pfam" id="PF12422">
    <property type="entry name" value="Condensin2nSMC"/>
    <property type="match status" value="1"/>
</dbReference>
<dbReference type="GO" id="GO:0005634">
    <property type="term" value="C:nucleus"/>
    <property type="evidence" value="ECO:0007669"/>
    <property type="project" value="InterPro"/>
</dbReference>
<dbReference type="InterPro" id="IPR024741">
    <property type="entry name" value="Condensin2_G2"/>
</dbReference>
<evidence type="ECO:0000313" key="3">
    <source>
        <dbReference type="Proteomes" id="UP000053237"/>
    </source>
</evidence>
<comment type="caution">
    <text evidence="2">The sequence shown here is derived from an EMBL/GenBank/DDBJ whole genome shotgun (WGS) entry which is preliminary data.</text>
</comment>
<dbReference type="PANTHER" id="PTHR16199:SF4">
    <property type="entry name" value="CONDENSIN-2 COMPLEX SUBUNIT G2"/>
    <property type="match status" value="1"/>
</dbReference>
<dbReference type="OrthoDB" id="10062843at2759"/>
<dbReference type="STRING" id="65357.A0A024G751"/>
<dbReference type="EMBL" id="CAIX01000036">
    <property type="protein sequence ID" value="CCI42578.1"/>
    <property type="molecule type" value="Genomic_DNA"/>
</dbReference>
<proteinExistence type="predicted"/>
<gene>
    <name evidence="2" type="ORF">BN9_033620</name>
</gene>
<feature type="region of interest" description="Disordered" evidence="1">
    <location>
        <begin position="1"/>
        <end position="21"/>
    </location>
</feature>
<name>A0A024G751_9STRA</name>
<evidence type="ECO:0000256" key="1">
    <source>
        <dbReference type="SAM" id="MobiDB-lite"/>
    </source>
</evidence>
<dbReference type="PANTHER" id="PTHR16199">
    <property type="entry name" value="CONDENSIN-2 COMPLEX SUBUNIT G2"/>
    <property type="match status" value="1"/>
</dbReference>
<dbReference type="GO" id="GO:0000796">
    <property type="term" value="C:condensin complex"/>
    <property type="evidence" value="ECO:0007669"/>
    <property type="project" value="TreeGrafter"/>
</dbReference>
<dbReference type="InterPro" id="IPR016024">
    <property type="entry name" value="ARM-type_fold"/>
</dbReference>
<sequence>MTTRSNDSELKTSNDIDNSHTPLPPRECLKLCIQTKSLHSLNDVIKSYQRKIGLPERRRSQSLRSQLDEFHEQINALPRALLDDFIHFSHQSIFEPIFQLLQSKSELSAEHLTCIETICKFCTLLLAESKNFPQNNAKFLQLAQSLHDTLLSLQGPTDLKLAAQDAISLLCESCWHSDAFDSTQTLVTQVLPFLIVQSFECSSIRTQSNHSMRRLYAMREAFLHLDFQHESCSLLKTILLRAYLQPKIFQASDAISFMSFLFEIDAQFADDIDQTIRNQIPEQRKSILRKYGTIYFKAWIASNDQSRQKIEDYLQRYIHEAVHAASIDLFHALRALLLIFFENKRHEGIERMLYKTCSPILWRAVRAANDPVRRQAAVLLFDNFPLRDPDFNNESMDQILQQQFDIAEMLLFDSNPLIRVAAILGVSKILSVYWDLLPESAIQQFIRKLFELANDKSSSAVRAAFFEGLRVVLENHQTHGILKPLLSQLAPLINDCNERVRSEFVLLLVRVKSIRNLHFYHIVSIENLLHRMVLDRGRKLIRTNLILLFLNSYFPLNTNGSSQVARCLALLMKDSDAALVFYRHVVIHTSVSSVCKLAALLFQWISNAYPSIKHTKSSSNVQQSDAANKHEQDENDIVKSSVTRILVLQVIGKLLQSVSIQLQSDTKFQECVSFLQMHFKTDQLLALLKAVERSPMESETLEEGICAIWHIIAYIGHLSSNNVFLETLLSELIRINGASSQRVLGGMVECLVQWKQLDVLGDRIDDCLDRWTLDNFSPSAQYVDASNLAVNPITSLCLIELLFDRVKNPSISRKLCEKMLSRLEECARHLMEMKMEDLKAVCDQNVQSIVKLLEVDAEACFSMAVVAVHDQTPRLKESRKSTQLNEAQVLALQPASLFLPPEHLMCLVQWILKLFSQALGSTSKPKRKRTAISESLYVKVHQPWRNLLTFVVLLLMESIVFGLQVKPIENDAHPVRLLQALVSEWCEALESIKAFEHIVVYLGHYLLHSVIALSEDPSVKTVISESVEKLHFSLENALKAFPKECASINFKRSQKTNRTS</sequence>